<evidence type="ECO:0000256" key="1">
    <source>
        <dbReference type="ARBA" id="ARBA00004370"/>
    </source>
</evidence>
<reference evidence="7 8" key="1">
    <citation type="journal article" date="2013" name="J. Bacteriol.">
        <title>Roles of HynAB and Ech, the only two hydrogenases found in the model sulfate reducer Desulfovibrio gigas.</title>
        <authorList>
            <person name="Morais-Silva F.O."/>
            <person name="Santos C.I."/>
            <person name="Rodrigues R."/>
            <person name="Pereira I.A."/>
            <person name="Rodrigues-Pousada C."/>
        </authorList>
    </citation>
    <scope>NUCLEOTIDE SEQUENCE [LARGE SCALE GENOMIC DNA]</scope>
    <source>
        <strain evidence="8">ATCC 19364 / DSM 1382 / NCIMB 9332 / VKM B-1759</strain>
    </source>
</reference>
<dbReference type="InterPro" id="IPR038591">
    <property type="entry name" value="NolW-like_sf"/>
</dbReference>
<dbReference type="Gene3D" id="3.30.1370.130">
    <property type="match status" value="1"/>
</dbReference>
<evidence type="ECO:0000256" key="5">
    <source>
        <dbReference type="SAM" id="SignalP"/>
    </source>
</evidence>
<dbReference type="PRINTS" id="PR00811">
    <property type="entry name" value="BCTERIALGSPD"/>
</dbReference>
<feature type="compositionally biased region" description="Basic and acidic residues" evidence="4">
    <location>
        <begin position="49"/>
        <end position="66"/>
    </location>
</feature>
<dbReference type="eggNOG" id="COG4796">
    <property type="taxonomic scope" value="Bacteria"/>
</dbReference>
<dbReference type="HOGENOM" id="CLU_006756_2_2_7"/>
<evidence type="ECO:0000313" key="7">
    <source>
        <dbReference type="EMBL" id="AGW12012.1"/>
    </source>
</evidence>
<feature type="region of interest" description="Disordered" evidence="4">
    <location>
        <begin position="38"/>
        <end position="66"/>
    </location>
</feature>
<evidence type="ECO:0000313" key="8">
    <source>
        <dbReference type="Proteomes" id="UP000016587"/>
    </source>
</evidence>
<gene>
    <name evidence="7" type="ORF">DGI_0074</name>
</gene>
<dbReference type="Gene3D" id="3.30.1370.120">
    <property type="match status" value="1"/>
</dbReference>
<accession>T2G7Z5</accession>
<dbReference type="AlphaFoldDB" id="T2G7Z5"/>
<evidence type="ECO:0000256" key="2">
    <source>
        <dbReference type="ARBA" id="ARBA00023136"/>
    </source>
</evidence>
<dbReference type="PANTHER" id="PTHR30604">
    <property type="entry name" value="PROTEIN TRANSPORT PROTEIN HOFQ"/>
    <property type="match status" value="1"/>
</dbReference>
<dbReference type="GO" id="GO:0016020">
    <property type="term" value="C:membrane"/>
    <property type="evidence" value="ECO:0007669"/>
    <property type="project" value="UniProtKB-SubCell"/>
</dbReference>
<dbReference type="InterPro" id="IPR001775">
    <property type="entry name" value="GspD/PilQ"/>
</dbReference>
<feature type="domain" description="Type II/III secretion system secretin-like" evidence="6">
    <location>
        <begin position="381"/>
        <end position="536"/>
    </location>
</feature>
<evidence type="ECO:0000256" key="4">
    <source>
        <dbReference type="SAM" id="MobiDB-lite"/>
    </source>
</evidence>
<proteinExistence type="inferred from homology"/>
<dbReference type="Pfam" id="PF00263">
    <property type="entry name" value="Secretin"/>
    <property type="match status" value="1"/>
</dbReference>
<dbReference type="KEGG" id="dgg:DGI_0074"/>
<dbReference type="EMBL" id="CP006585">
    <property type="protein sequence ID" value="AGW12012.1"/>
    <property type="molecule type" value="Genomic_DNA"/>
</dbReference>
<feature type="signal peptide" evidence="5">
    <location>
        <begin position="1"/>
        <end position="15"/>
    </location>
</feature>
<reference evidence="8" key="2">
    <citation type="submission" date="2013-07" db="EMBL/GenBank/DDBJ databases">
        <authorList>
            <person name="Morais-Silva F.O."/>
            <person name="Rezende A.M."/>
            <person name="Pimentel C."/>
            <person name="Resende D.M."/>
            <person name="Santos C.I."/>
            <person name="Clemente C."/>
            <person name="de Oliveira L.M."/>
            <person name="da Silva S.M."/>
            <person name="Costa D.A."/>
            <person name="Varela-Raposo A."/>
            <person name="Horacio E.C.A."/>
            <person name="Matos M."/>
            <person name="Flores O."/>
            <person name="Ruiz J.C."/>
            <person name="Rodrigues-Pousada C."/>
        </authorList>
    </citation>
    <scope>NUCLEOTIDE SEQUENCE [LARGE SCALE GENOMIC DNA]</scope>
    <source>
        <strain evidence="8">ATCC 19364 / DSM 1382 / NCIMB 9332 / VKM B-1759</strain>
    </source>
</reference>
<protein>
    <submittedName>
        <fullName evidence="7">Putative bacterial type II and III secretion system protein</fullName>
    </submittedName>
</protein>
<dbReference type="GO" id="GO:0009306">
    <property type="term" value="P:protein secretion"/>
    <property type="evidence" value="ECO:0007669"/>
    <property type="project" value="InterPro"/>
</dbReference>
<dbReference type="PATRIC" id="fig|1121448.10.peg.73"/>
<evidence type="ECO:0000256" key="3">
    <source>
        <dbReference type="RuleBase" id="RU004003"/>
    </source>
</evidence>
<dbReference type="InterPro" id="IPR051808">
    <property type="entry name" value="Type_IV_pilus_biogenesis"/>
</dbReference>
<dbReference type="Proteomes" id="UP000016587">
    <property type="component" value="Chromosome"/>
</dbReference>
<evidence type="ECO:0000259" key="6">
    <source>
        <dbReference type="Pfam" id="PF00263"/>
    </source>
</evidence>
<feature type="chain" id="PRO_5013357002" evidence="5">
    <location>
        <begin position="16"/>
        <end position="563"/>
    </location>
</feature>
<keyword evidence="5" id="KW-0732">Signal</keyword>
<organism evidence="7 8">
    <name type="scientific">Megalodesulfovibrio gigas (strain ATCC 19364 / DSM 1382 / NCIMB 9332 / VKM B-1759)</name>
    <name type="common">Desulfovibrio gigas</name>
    <dbReference type="NCBI Taxonomy" id="1121448"/>
    <lineage>
        <taxon>Bacteria</taxon>
        <taxon>Pseudomonadati</taxon>
        <taxon>Thermodesulfobacteriota</taxon>
        <taxon>Desulfovibrionia</taxon>
        <taxon>Desulfovibrionales</taxon>
        <taxon>Desulfovibrionaceae</taxon>
        <taxon>Megalodesulfovibrio</taxon>
    </lineage>
</organism>
<comment type="similarity">
    <text evidence="3">Belongs to the bacterial secretin family.</text>
</comment>
<keyword evidence="8" id="KW-1185">Reference proteome</keyword>
<sequence>MVLAAAMLLVIAAAAGCKTQEPQKDAFLEKWKAAAEQAQGHSPTYKAPKPTERRRPQPVVNREERPLPSRLVSLRMHEADLAAVLKALSRAGNQSVMLSPNIAGKVTVNIDKKPWDQVFRGIVTTNGLTYRWEGEIIRVMTLDDVKNDAEILQAISTAEKEKKLLHQIRSDMQTEVIPIRYNNKITMLGGTIARLVLKRECAKDEDEVKIELYSYEAKRGATDAEGKSSSQEQSSDLEGCFDGDVGVDSSTNAIIITTTPEKMERAFALIDKLDRPQKQIRIRANIVETSTTVARDLGMRYGFWMRNNRVDGYQDLYVVPGVQNGELEDDGTYTFTNPMGIGVAPTGYGMNFMEKTLTSGASMGMIFGVLGENFLEVQLNALAENNLVKILSSPSIVTMDNELGVLENGQQVPYPVSTGDQVNVEFKDALLQLAIRPHIIDDRYMRMDILVTQDSVNFSDTVFGYPSIDKRKSATSLVVQNKETVVISGLQLKREINNDYGLPGVKDVPVLGWLFKGESKSDDAAEILVFLTPTILAEWAPGEIQNTINEIDRKVQQSQESKE</sequence>
<keyword evidence="2" id="KW-0472">Membrane</keyword>
<comment type="subcellular location">
    <subcellularLocation>
        <location evidence="1">Membrane</location>
    </subcellularLocation>
</comment>
<name>T2G7Z5_MEGG1</name>
<dbReference type="STRING" id="1121448.DGI_0074"/>
<dbReference type="InterPro" id="IPR004846">
    <property type="entry name" value="T2SS/T3SS_dom"/>
</dbReference>
<dbReference type="PANTHER" id="PTHR30604:SF1">
    <property type="entry name" value="DNA UTILIZATION PROTEIN HOFQ"/>
    <property type="match status" value="1"/>
</dbReference>